<gene>
    <name evidence="1" type="ORF">AVEN_43948_1</name>
</gene>
<evidence type="ECO:0000313" key="2">
    <source>
        <dbReference type="Proteomes" id="UP000499080"/>
    </source>
</evidence>
<name>A0A4Y2A1T6_ARAVE</name>
<proteinExistence type="predicted"/>
<accession>A0A4Y2A1T6</accession>
<reference evidence="1 2" key="1">
    <citation type="journal article" date="2019" name="Sci. Rep.">
        <title>Orb-weaving spider Araneus ventricosus genome elucidates the spidroin gene catalogue.</title>
        <authorList>
            <person name="Kono N."/>
            <person name="Nakamura H."/>
            <person name="Ohtoshi R."/>
            <person name="Moran D.A.P."/>
            <person name="Shinohara A."/>
            <person name="Yoshida Y."/>
            <person name="Fujiwara M."/>
            <person name="Mori M."/>
            <person name="Tomita M."/>
            <person name="Arakawa K."/>
        </authorList>
    </citation>
    <scope>NUCLEOTIDE SEQUENCE [LARGE SCALE GENOMIC DNA]</scope>
</reference>
<dbReference type="AlphaFoldDB" id="A0A4Y2A1T6"/>
<sequence length="109" mass="12359">MLRILVAWEREVPAQMPSSTSDLGLKLRGPSQKSPCVASRRDINGNQTNLKFVYFVYDKMYNNNLNSLKNKIFHLCAAIYASARTTPETATLFPNFHTKPLAGLWPCRI</sequence>
<organism evidence="1 2">
    <name type="scientific">Araneus ventricosus</name>
    <name type="common">Orbweaver spider</name>
    <name type="synonym">Epeira ventricosa</name>
    <dbReference type="NCBI Taxonomy" id="182803"/>
    <lineage>
        <taxon>Eukaryota</taxon>
        <taxon>Metazoa</taxon>
        <taxon>Ecdysozoa</taxon>
        <taxon>Arthropoda</taxon>
        <taxon>Chelicerata</taxon>
        <taxon>Arachnida</taxon>
        <taxon>Araneae</taxon>
        <taxon>Araneomorphae</taxon>
        <taxon>Entelegynae</taxon>
        <taxon>Araneoidea</taxon>
        <taxon>Araneidae</taxon>
        <taxon>Araneus</taxon>
    </lineage>
</organism>
<evidence type="ECO:0000313" key="1">
    <source>
        <dbReference type="EMBL" id="GBL73703.1"/>
    </source>
</evidence>
<dbReference type="Proteomes" id="UP000499080">
    <property type="component" value="Unassembled WGS sequence"/>
</dbReference>
<comment type="caution">
    <text evidence="1">The sequence shown here is derived from an EMBL/GenBank/DDBJ whole genome shotgun (WGS) entry which is preliminary data.</text>
</comment>
<dbReference type="EMBL" id="BGPR01230549">
    <property type="protein sequence ID" value="GBL73703.1"/>
    <property type="molecule type" value="Genomic_DNA"/>
</dbReference>
<protein>
    <submittedName>
        <fullName evidence="1">Uncharacterized protein</fullName>
    </submittedName>
</protein>
<keyword evidence="2" id="KW-1185">Reference proteome</keyword>